<sequence length="60" mass="6510">MRKPLTSSQCVVLALAWAALCFIVLTSSPQIDGMLILTILISGALVFIPIVKALKKKQQK</sequence>
<keyword evidence="1" id="KW-0472">Membrane</keyword>
<evidence type="ECO:0000256" key="1">
    <source>
        <dbReference type="SAM" id="Phobius"/>
    </source>
</evidence>
<proteinExistence type="predicted"/>
<reference evidence="2" key="1">
    <citation type="submission" date="2023-06" db="EMBL/GenBank/DDBJ databases">
        <authorList>
            <person name="Zeman M."/>
            <person name="Kubasova T."/>
            <person name="Jahodarova E."/>
            <person name="Nykrynova M."/>
            <person name="Rychlik I."/>
        </authorList>
    </citation>
    <scope>NUCLEOTIDE SEQUENCE</scope>
    <source>
        <strain evidence="2">84_SSukc20</strain>
    </source>
</reference>
<comment type="caution">
    <text evidence="2">The sequence shown here is derived from an EMBL/GenBank/DDBJ whole genome shotgun (WGS) entry which is preliminary data.</text>
</comment>
<gene>
    <name evidence="2" type="ORF">QVO10_03045</name>
</gene>
<keyword evidence="1" id="KW-1133">Transmembrane helix</keyword>
<keyword evidence="3" id="KW-1185">Reference proteome</keyword>
<feature type="transmembrane region" description="Helical" evidence="1">
    <location>
        <begin position="36"/>
        <end position="54"/>
    </location>
</feature>
<keyword evidence="1" id="KW-0812">Transmembrane</keyword>
<dbReference type="EMBL" id="JAUEII010000004">
    <property type="protein sequence ID" value="MDN0048373.1"/>
    <property type="molecule type" value="Genomic_DNA"/>
</dbReference>
<name>A0ABT7X2Q8_9BACE</name>
<reference evidence="2" key="2">
    <citation type="submission" date="2024-05" db="EMBL/GenBank/DDBJ databases">
        <title>Identification and characterization of horizontal gene transfer across gut microbiota members of farm animals based on homology search.</title>
        <authorList>
            <person name="Schwarzerova J."/>
            <person name="Nykrynova M."/>
            <person name="Jureckova K."/>
            <person name="Cejkova D."/>
            <person name="Rychlik I."/>
        </authorList>
    </citation>
    <scope>NUCLEOTIDE SEQUENCE</scope>
    <source>
        <strain evidence="2">84_SSukc20</strain>
    </source>
</reference>
<dbReference type="Proteomes" id="UP001167871">
    <property type="component" value="Unassembled WGS sequence"/>
</dbReference>
<protein>
    <submittedName>
        <fullName evidence="2">Uncharacterized protein</fullName>
    </submittedName>
</protein>
<organism evidence="2 3">
    <name type="scientific">Bacteroides gallinaceum</name>
    <dbReference type="NCBI Taxonomy" id="1462571"/>
    <lineage>
        <taxon>Bacteria</taxon>
        <taxon>Pseudomonadati</taxon>
        <taxon>Bacteroidota</taxon>
        <taxon>Bacteroidia</taxon>
        <taxon>Bacteroidales</taxon>
        <taxon>Bacteroidaceae</taxon>
        <taxon>Bacteroides</taxon>
    </lineage>
</organism>
<dbReference type="RefSeq" id="WP_087210759.1">
    <property type="nucleotide sequence ID" value="NZ_JAUEII010000004.1"/>
</dbReference>
<evidence type="ECO:0000313" key="3">
    <source>
        <dbReference type="Proteomes" id="UP001167871"/>
    </source>
</evidence>
<accession>A0ABT7X2Q8</accession>
<evidence type="ECO:0000313" key="2">
    <source>
        <dbReference type="EMBL" id="MDN0048373.1"/>
    </source>
</evidence>